<dbReference type="AlphaFoldDB" id="A0A1I8BLZ2"/>
<dbReference type="WBParaSite" id="MhA1_Contig2944.frz3.gene2">
    <property type="protein sequence ID" value="MhA1_Contig2944.frz3.gene2"/>
    <property type="gene ID" value="MhA1_Contig2944.frz3.gene2"/>
</dbReference>
<accession>A0A1I8BLZ2</accession>
<organism evidence="3 4">
    <name type="scientific">Meloidogyne hapla</name>
    <name type="common">Root-knot nematode worm</name>
    <dbReference type="NCBI Taxonomy" id="6305"/>
    <lineage>
        <taxon>Eukaryota</taxon>
        <taxon>Metazoa</taxon>
        <taxon>Ecdysozoa</taxon>
        <taxon>Nematoda</taxon>
        <taxon>Chromadorea</taxon>
        <taxon>Rhabditida</taxon>
        <taxon>Tylenchina</taxon>
        <taxon>Tylenchomorpha</taxon>
        <taxon>Tylenchoidea</taxon>
        <taxon>Meloidogynidae</taxon>
        <taxon>Meloidogyninae</taxon>
        <taxon>Meloidogyne</taxon>
    </lineage>
</organism>
<name>A0A1I8BLZ2_MELHA</name>
<evidence type="ECO:0000256" key="2">
    <source>
        <dbReference type="SAM" id="Phobius"/>
    </source>
</evidence>
<keyword evidence="2" id="KW-0472">Membrane</keyword>
<evidence type="ECO:0000313" key="4">
    <source>
        <dbReference type="WBParaSite" id="MhA1_Contig2944.frz3.gene2"/>
    </source>
</evidence>
<keyword evidence="3" id="KW-1185">Reference proteome</keyword>
<keyword evidence="2" id="KW-0812">Transmembrane</keyword>
<reference evidence="4" key="1">
    <citation type="submission" date="2016-11" db="UniProtKB">
        <authorList>
            <consortium name="WormBaseParasite"/>
        </authorList>
    </citation>
    <scope>IDENTIFICATION</scope>
</reference>
<sequence>MGVIQKDQTFCSCSPSTINTENNQQNQQSFNKFFDDKFPSKSIFSWNNDDNSKSSSSSSSSSSLPSFFNNNLWKSPSSLFGFSSIPSPQQQQNNNIFNSSFSGSTSQTSEKQIGIQKQQNQLNRPTPGNPSDGRHLFLSTSTQTSSATGLKRINKDGSLTAKIGRKIDFVGGIILLFVFDLLLLSLTI</sequence>
<protein>
    <submittedName>
        <fullName evidence="4">Uncharacterized protein</fullName>
    </submittedName>
</protein>
<feature type="compositionally biased region" description="Polar residues" evidence="1">
    <location>
        <begin position="115"/>
        <end position="126"/>
    </location>
</feature>
<feature type="compositionally biased region" description="Low complexity" evidence="1">
    <location>
        <begin position="93"/>
        <end position="109"/>
    </location>
</feature>
<feature type="transmembrane region" description="Helical" evidence="2">
    <location>
        <begin position="167"/>
        <end position="186"/>
    </location>
</feature>
<evidence type="ECO:0000256" key="1">
    <source>
        <dbReference type="SAM" id="MobiDB-lite"/>
    </source>
</evidence>
<dbReference type="Proteomes" id="UP000095281">
    <property type="component" value="Unplaced"/>
</dbReference>
<keyword evidence="2" id="KW-1133">Transmembrane helix</keyword>
<evidence type="ECO:0000313" key="3">
    <source>
        <dbReference type="Proteomes" id="UP000095281"/>
    </source>
</evidence>
<proteinExistence type="predicted"/>
<feature type="region of interest" description="Disordered" evidence="1">
    <location>
        <begin position="93"/>
        <end position="133"/>
    </location>
</feature>